<sequence length="104" mass="11801">VKDEFFKLKSLFPDNVLKIRDGHKAESDKVLADLCDHPWVHFACHGSLDAGSPFKSGFILHNNKKLSLRDIMQAKLPNAELAFLAASTVRRMKGVSFVLWYDWA</sequence>
<comment type="caution">
    <text evidence="2">The sequence shown here is derived from an EMBL/GenBank/DDBJ whole genome shotgun (WGS) entry which is preliminary data.</text>
</comment>
<evidence type="ECO:0000313" key="2">
    <source>
        <dbReference type="EMBL" id="THG93915.1"/>
    </source>
</evidence>
<gene>
    <name evidence="2" type="ORF">EW026_g7438</name>
</gene>
<name>A0A4S4K7W0_9APHY</name>
<feature type="domain" description="CHAT" evidence="1">
    <location>
        <begin position="4"/>
        <end position="87"/>
    </location>
</feature>
<evidence type="ECO:0000259" key="1">
    <source>
        <dbReference type="Pfam" id="PF12770"/>
    </source>
</evidence>
<organism evidence="2 3">
    <name type="scientific">Hermanssonia centrifuga</name>
    <dbReference type="NCBI Taxonomy" id="98765"/>
    <lineage>
        <taxon>Eukaryota</taxon>
        <taxon>Fungi</taxon>
        <taxon>Dikarya</taxon>
        <taxon>Basidiomycota</taxon>
        <taxon>Agaricomycotina</taxon>
        <taxon>Agaricomycetes</taxon>
        <taxon>Polyporales</taxon>
        <taxon>Meruliaceae</taxon>
        <taxon>Hermanssonia</taxon>
    </lineage>
</organism>
<dbReference type="Pfam" id="PF12770">
    <property type="entry name" value="CHAT"/>
    <property type="match status" value="1"/>
</dbReference>
<evidence type="ECO:0000313" key="3">
    <source>
        <dbReference type="Proteomes" id="UP000309038"/>
    </source>
</evidence>
<keyword evidence="3" id="KW-1185">Reference proteome</keyword>
<protein>
    <recommendedName>
        <fullName evidence="1">CHAT domain-containing protein</fullName>
    </recommendedName>
</protein>
<dbReference type="InterPro" id="IPR024983">
    <property type="entry name" value="CHAT_dom"/>
</dbReference>
<dbReference type="Proteomes" id="UP000309038">
    <property type="component" value="Unassembled WGS sequence"/>
</dbReference>
<dbReference type="AlphaFoldDB" id="A0A4S4K7W0"/>
<accession>A0A4S4K7W0</accession>
<proteinExistence type="predicted"/>
<reference evidence="2 3" key="1">
    <citation type="submission" date="2019-02" db="EMBL/GenBank/DDBJ databases">
        <title>Genome sequencing of the rare red list fungi Phlebia centrifuga.</title>
        <authorList>
            <person name="Buettner E."/>
            <person name="Kellner H."/>
        </authorList>
    </citation>
    <scope>NUCLEOTIDE SEQUENCE [LARGE SCALE GENOMIC DNA]</scope>
    <source>
        <strain evidence="2 3">DSM 108282</strain>
    </source>
</reference>
<feature type="non-terminal residue" evidence="2">
    <location>
        <position position="1"/>
    </location>
</feature>
<dbReference type="EMBL" id="SGPJ01000539">
    <property type="protein sequence ID" value="THG93915.1"/>
    <property type="molecule type" value="Genomic_DNA"/>
</dbReference>